<proteinExistence type="predicted"/>
<accession>A0AAD9C3Z2</accession>
<feature type="compositionally biased region" description="Polar residues" evidence="1">
    <location>
        <begin position="211"/>
        <end position="228"/>
    </location>
</feature>
<dbReference type="EMBL" id="JASDAP010000011">
    <property type="protein sequence ID" value="KAK1893851.1"/>
    <property type="molecule type" value="Genomic_DNA"/>
</dbReference>
<keyword evidence="2" id="KW-0067">ATP-binding</keyword>
<evidence type="ECO:0000256" key="1">
    <source>
        <dbReference type="SAM" id="MobiDB-lite"/>
    </source>
</evidence>
<dbReference type="Proteomes" id="UP001228049">
    <property type="component" value="Unassembled WGS sequence"/>
</dbReference>
<keyword evidence="2" id="KW-0547">Nucleotide-binding</keyword>
<evidence type="ECO:0000313" key="3">
    <source>
        <dbReference type="Proteomes" id="UP001228049"/>
    </source>
</evidence>
<organism evidence="2 3">
    <name type="scientific">Dissostichus eleginoides</name>
    <name type="common">Patagonian toothfish</name>
    <name type="synonym">Dissostichus amissus</name>
    <dbReference type="NCBI Taxonomy" id="100907"/>
    <lineage>
        <taxon>Eukaryota</taxon>
        <taxon>Metazoa</taxon>
        <taxon>Chordata</taxon>
        <taxon>Craniata</taxon>
        <taxon>Vertebrata</taxon>
        <taxon>Euteleostomi</taxon>
        <taxon>Actinopterygii</taxon>
        <taxon>Neopterygii</taxon>
        <taxon>Teleostei</taxon>
        <taxon>Neoteleostei</taxon>
        <taxon>Acanthomorphata</taxon>
        <taxon>Eupercaria</taxon>
        <taxon>Perciformes</taxon>
        <taxon>Notothenioidei</taxon>
        <taxon>Nototheniidae</taxon>
        <taxon>Dissostichus</taxon>
    </lineage>
</organism>
<feature type="region of interest" description="Disordered" evidence="1">
    <location>
        <begin position="196"/>
        <end position="228"/>
    </location>
</feature>
<dbReference type="AlphaFoldDB" id="A0AAD9C3Z2"/>
<feature type="non-terminal residue" evidence="2">
    <location>
        <position position="1"/>
    </location>
</feature>
<keyword evidence="3" id="KW-1185">Reference proteome</keyword>
<sequence length="260" mass="28228">MNKKTLTLDLKCILSPPVITPLRSTKFGVCATHVDEAGMSLALRVPPLLGGNLEELGSSLWRSESRMTGPFPPWTLTLKGDESSSRLHFSSSNWAAIIREGSLTVYPRCFSSLPLPYPSFFDFRALRTGVLRSSEVTECVRDLKIAPSKPPLCQIKRKPQIKGPSCPCAPLITGLVSLRVDPRAAALSTTNRLSVRTTQGWPPAGDPHTLLSRSTHTPQQIHTHSSADPHTLLSSAPLLLSCSSLTSSLTLLLFLRPPSS</sequence>
<evidence type="ECO:0000313" key="2">
    <source>
        <dbReference type="EMBL" id="KAK1893851.1"/>
    </source>
</evidence>
<dbReference type="GO" id="GO:0005524">
    <property type="term" value="F:ATP binding"/>
    <property type="evidence" value="ECO:0007669"/>
    <property type="project" value="UniProtKB-KW"/>
</dbReference>
<gene>
    <name evidence="2" type="ORF">KUDE01_019313</name>
</gene>
<protein>
    <submittedName>
        <fullName evidence="2">Sulfate/thiosulfate import ATP-binding protein CysA</fullName>
    </submittedName>
</protein>
<name>A0AAD9C3Z2_DISEL</name>
<reference evidence="2" key="1">
    <citation type="submission" date="2023-04" db="EMBL/GenBank/DDBJ databases">
        <title>Chromosome-level genome of Chaenocephalus aceratus.</title>
        <authorList>
            <person name="Park H."/>
        </authorList>
    </citation>
    <scope>NUCLEOTIDE SEQUENCE</scope>
    <source>
        <strain evidence="2">DE</strain>
        <tissue evidence="2">Muscle</tissue>
    </source>
</reference>
<comment type="caution">
    <text evidence="2">The sequence shown here is derived from an EMBL/GenBank/DDBJ whole genome shotgun (WGS) entry which is preliminary data.</text>
</comment>